<dbReference type="InterPro" id="IPR036291">
    <property type="entry name" value="NAD(P)-bd_dom_sf"/>
</dbReference>
<feature type="domain" description="UDP-glucose/GDP-mannose dehydrogenase N-terminal" evidence="4">
    <location>
        <begin position="90"/>
        <end position="243"/>
    </location>
</feature>
<dbReference type="GO" id="GO:0051287">
    <property type="term" value="F:NAD binding"/>
    <property type="evidence" value="ECO:0007669"/>
    <property type="project" value="InterPro"/>
</dbReference>
<dbReference type="OrthoDB" id="5059218at2759"/>
<dbReference type="InterPro" id="IPR017476">
    <property type="entry name" value="UDP-Glc/GDP-Man"/>
</dbReference>
<evidence type="ECO:0000259" key="3">
    <source>
        <dbReference type="Pfam" id="PF00984"/>
    </source>
</evidence>
<dbReference type="GO" id="GO:0016616">
    <property type="term" value="F:oxidoreductase activity, acting on the CH-OH group of donors, NAD or NADP as acceptor"/>
    <property type="evidence" value="ECO:0007669"/>
    <property type="project" value="InterPro"/>
</dbReference>
<dbReference type="InterPro" id="IPR001732">
    <property type="entry name" value="UDP-Glc/GDP-Man_DH_N"/>
</dbReference>
<dbReference type="SUPFAM" id="SSF52413">
    <property type="entry name" value="UDP-glucose/GDP-mannose dehydrogenase C-terminal domain"/>
    <property type="match status" value="1"/>
</dbReference>
<dbReference type="GO" id="GO:0016628">
    <property type="term" value="F:oxidoreductase activity, acting on the CH-CH group of donors, NAD or NADP as acceptor"/>
    <property type="evidence" value="ECO:0007669"/>
    <property type="project" value="InterPro"/>
</dbReference>
<dbReference type="GO" id="GO:0000271">
    <property type="term" value="P:polysaccharide biosynthetic process"/>
    <property type="evidence" value="ECO:0007669"/>
    <property type="project" value="InterPro"/>
</dbReference>
<dbReference type="InterPro" id="IPR014026">
    <property type="entry name" value="UDP-Glc/GDP-Man_DH_dimer"/>
</dbReference>
<dbReference type="SUPFAM" id="SSF48179">
    <property type="entry name" value="6-phosphogluconate dehydrogenase C-terminal domain-like"/>
    <property type="match status" value="1"/>
</dbReference>
<dbReference type="SUPFAM" id="SSF51735">
    <property type="entry name" value="NAD(P)-binding Rossmann-fold domains"/>
    <property type="match status" value="1"/>
</dbReference>
<evidence type="ECO:0000259" key="4">
    <source>
        <dbReference type="Pfam" id="PF03721"/>
    </source>
</evidence>
<reference evidence="5" key="1">
    <citation type="submission" date="2019-04" db="EMBL/GenBank/DDBJ databases">
        <title>Sequencing of skin fungus with MAO and IRED activity.</title>
        <authorList>
            <person name="Marsaioli A.J."/>
            <person name="Bonatto J.M.C."/>
            <person name="Reis Junior O."/>
        </authorList>
    </citation>
    <scope>NUCLEOTIDE SEQUENCE</scope>
    <source>
        <strain evidence="5">28M1</strain>
    </source>
</reference>
<feature type="domain" description="UDP-glucose/GDP-mannose dehydrogenase dimerisation" evidence="3">
    <location>
        <begin position="264"/>
        <end position="338"/>
    </location>
</feature>
<dbReference type="InterPro" id="IPR008927">
    <property type="entry name" value="6-PGluconate_DH-like_C_sf"/>
</dbReference>
<comment type="caution">
    <text evidence="5">The sequence shown here is derived from an EMBL/GenBank/DDBJ whole genome shotgun (WGS) entry which is preliminary data.</text>
</comment>
<protein>
    <recommendedName>
        <fullName evidence="7">Nucleotide sugar dehydrogenase</fullName>
    </recommendedName>
</protein>
<name>A0A9P4WHB6_9PLEO</name>
<dbReference type="InterPro" id="IPR028359">
    <property type="entry name" value="UDP_ManNAc/GlcNAc_DH"/>
</dbReference>
<gene>
    <name evidence="5" type="ORF">E8E12_000060</name>
</gene>
<comment type="similarity">
    <text evidence="1 2">Belongs to the UDP-glucose/GDP-mannose dehydrogenase family.</text>
</comment>
<dbReference type="PIRSF" id="PIRSF500136">
    <property type="entry name" value="UDP_ManNAc_DH"/>
    <property type="match status" value="1"/>
</dbReference>
<evidence type="ECO:0000313" key="5">
    <source>
        <dbReference type="EMBL" id="KAF3032116.1"/>
    </source>
</evidence>
<dbReference type="Pfam" id="PF03721">
    <property type="entry name" value="UDPG_MGDP_dh_N"/>
    <property type="match status" value="1"/>
</dbReference>
<dbReference type="AlphaFoldDB" id="A0A9P4WHB6"/>
<keyword evidence="6" id="KW-1185">Reference proteome</keyword>
<sequence length="505" mass="55415">MMRVQPSFDTGFTSTLKKKLAITVFETPVSAPPSPPLEKCKQSFIRVQAAPLLSPPPPPKVDLFPVQRASHDFYHQQPSPPSPAETDPIVAVIGVGYVGTHLVEAFAHHYNVVAFDLSAKRLLKVASQLDALPIEFTTNASDISQASHFLISVPTLLNADKTIDTTYLRSAIATVEMYAKPGSTIVVKSSVAVGMTRSLVGPLMHSKRFFVGMSPERVDPGRIEPSFENIPKIISGLDQASTDSISALYGRVFTHLLPVSSPEVAEMTKLYENCQRMVCAAYANEMANACEALGIDGFEVSAAAASKPFGYLPFRPGPGIGGHYIPVNPYYLFSTCEMPLLEHATSMSWERPASVARTFMKSLIRPEDTVERGRMSSDHLRILVVGIGFKRGQSVLSNSPAAAIVRTLLSEWDTYVEFADPLVDAEEIKYCPKMDTEANWNEPYLETFDGIIVSVDQEGLDLSVIDRLRGVKIQDLSGRMRRTFQGESLPVPTILLADFKEKMAQ</sequence>
<dbReference type="NCBIfam" id="TIGR03026">
    <property type="entry name" value="NDP-sugDHase"/>
    <property type="match status" value="1"/>
</dbReference>
<dbReference type="PANTHER" id="PTHR43491">
    <property type="entry name" value="UDP-N-ACETYL-D-MANNOSAMINE DEHYDROGENASE"/>
    <property type="match status" value="1"/>
</dbReference>
<dbReference type="PIRSF" id="PIRSF000124">
    <property type="entry name" value="UDPglc_GDPman_dh"/>
    <property type="match status" value="1"/>
</dbReference>
<evidence type="ECO:0000313" key="6">
    <source>
        <dbReference type="Proteomes" id="UP000758155"/>
    </source>
</evidence>
<accession>A0A9P4WHB6</accession>
<organism evidence="5 6">
    <name type="scientific">Didymella heteroderae</name>
    <dbReference type="NCBI Taxonomy" id="1769908"/>
    <lineage>
        <taxon>Eukaryota</taxon>
        <taxon>Fungi</taxon>
        <taxon>Dikarya</taxon>
        <taxon>Ascomycota</taxon>
        <taxon>Pezizomycotina</taxon>
        <taxon>Dothideomycetes</taxon>
        <taxon>Pleosporomycetidae</taxon>
        <taxon>Pleosporales</taxon>
        <taxon>Pleosporineae</taxon>
        <taxon>Didymellaceae</taxon>
        <taxon>Didymella</taxon>
    </lineage>
</organism>
<dbReference type="PANTHER" id="PTHR43491:SF2">
    <property type="entry name" value="UDP-N-ACETYL-D-MANNOSAMINE DEHYDROGENASE"/>
    <property type="match status" value="1"/>
</dbReference>
<dbReference type="Gene3D" id="3.40.50.720">
    <property type="entry name" value="NAD(P)-binding Rossmann-like Domain"/>
    <property type="match status" value="2"/>
</dbReference>
<dbReference type="InterPro" id="IPR036220">
    <property type="entry name" value="UDP-Glc/GDP-Man_DH_C_sf"/>
</dbReference>
<proteinExistence type="inferred from homology"/>
<dbReference type="EMBL" id="SWKV01000109">
    <property type="protein sequence ID" value="KAF3032116.1"/>
    <property type="molecule type" value="Genomic_DNA"/>
</dbReference>
<dbReference type="Pfam" id="PF00984">
    <property type="entry name" value="UDPG_MGDP_dh"/>
    <property type="match status" value="1"/>
</dbReference>
<dbReference type="Proteomes" id="UP000758155">
    <property type="component" value="Unassembled WGS sequence"/>
</dbReference>
<evidence type="ECO:0000256" key="1">
    <source>
        <dbReference type="ARBA" id="ARBA00006601"/>
    </source>
</evidence>
<evidence type="ECO:0000256" key="2">
    <source>
        <dbReference type="PIRNR" id="PIRNR000124"/>
    </source>
</evidence>
<evidence type="ECO:0008006" key="7">
    <source>
        <dbReference type="Google" id="ProtNLM"/>
    </source>
</evidence>